<proteinExistence type="predicted"/>
<reference evidence="2" key="1">
    <citation type="journal article" date="2020" name="Stud. Mycol.">
        <title>101 Dothideomycetes genomes: a test case for predicting lifestyles and emergence of pathogens.</title>
        <authorList>
            <person name="Haridas S."/>
            <person name="Albert R."/>
            <person name="Binder M."/>
            <person name="Bloem J."/>
            <person name="Labutti K."/>
            <person name="Salamov A."/>
            <person name="Andreopoulos B."/>
            <person name="Baker S."/>
            <person name="Barry K."/>
            <person name="Bills G."/>
            <person name="Bluhm B."/>
            <person name="Cannon C."/>
            <person name="Castanera R."/>
            <person name="Culley D."/>
            <person name="Daum C."/>
            <person name="Ezra D."/>
            <person name="Gonzalez J."/>
            <person name="Henrissat B."/>
            <person name="Kuo A."/>
            <person name="Liang C."/>
            <person name="Lipzen A."/>
            <person name="Lutzoni F."/>
            <person name="Magnuson J."/>
            <person name="Mondo S."/>
            <person name="Nolan M."/>
            <person name="Ohm R."/>
            <person name="Pangilinan J."/>
            <person name="Park H.-J."/>
            <person name="Ramirez L."/>
            <person name="Alfaro M."/>
            <person name="Sun H."/>
            <person name="Tritt A."/>
            <person name="Yoshinaga Y."/>
            <person name="Zwiers L.-H."/>
            <person name="Turgeon B."/>
            <person name="Goodwin S."/>
            <person name="Spatafora J."/>
            <person name="Crous P."/>
            <person name="Grigoriev I."/>
        </authorList>
    </citation>
    <scope>NUCLEOTIDE SEQUENCE</scope>
    <source>
        <strain evidence="2">CBS 133067</strain>
    </source>
</reference>
<organism evidence="2 3">
    <name type="scientific">Rhizodiscina lignyota</name>
    <dbReference type="NCBI Taxonomy" id="1504668"/>
    <lineage>
        <taxon>Eukaryota</taxon>
        <taxon>Fungi</taxon>
        <taxon>Dikarya</taxon>
        <taxon>Ascomycota</taxon>
        <taxon>Pezizomycotina</taxon>
        <taxon>Dothideomycetes</taxon>
        <taxon>Pleosporomycetidae</taxon>
        <taxon>Aulographales</taxon>
        <taxon>Rhizodiscinaceae</taxon>
        <taxon>Rhizodiscina</taxon>
    </lineage>
</organism>
<dbReference type="Gene3D" id="1.25.40.10">
    <property type="entry name" value="Tetratricopeptide repeat domain"/>
    <property type="match status" value="1"/>
</dbReference>
<protein>
    <submittedName>
        <fullName evidence="2">Uncharacterized protein</fullName>
    </submittedName>
</protein>
<dbReference type="InterPro" id="IPR011990">
    <property type="entry name" value="TPR-like_helical_dom_sf"/>
</dbReference>
<keyword evidence="3" id="KW-1185">Reference proteome</keyword>
<evidence type="ECO:0000313" key="2">
    <source>
        <dbReference type="EMBL" id="KAF2094945.1"/>
    </source>
</evidence>
<evidence type="ECO:0000313" key="3">
    <source>
        <dbReference type="Proteomes" id="UP000799772"/>
    </source>
</evidence>
<name>A0A9P4M2T8_9PEZI</name>
<gene>
    <name evidence="2" type="ORF">NA57DRAFT_80112</name>
</gene>
<sequence>MASIKKPSYAKEPEKFPWEQPTPTGPFWIDISERLSSQFLSIWGTDGLAELPLDPLLSKEDKILLFRRLLDEKLKQSESTTPPDRMSEDDFRLNRKMHFALMSTYTETKEWAAAHEAGKAMSKAYEARHGRPDLGSLNTMAWTAERMGEYALADTLCLESLPHLKRHDVLGPDSPQVLGTMRLRMLILGKIGRIVEAKELNKQGYRVIESMKGGKFEKYYEEEIEAMNEIRSQLEKAEVTKETIPEDWEPEGSA</sequence>
<accession>A0A9P4M2T8</accession>
<evidence type="ECO:0000256" key="1">
    <source>
        <dbReference type="SAM" id="MobiDB-lite"/>
    </source>
</evidence>
<dbReference type="Proteomes" id="UP000799772">
    <property type="component" value="Unassembled WGS sequence"/>
</dbReference>
<dbReference type="OrthoDB" id="4473276at2759"/>
<dbReference type="AlphaFoldDB" id="A0A9P4M2T8"/>
<comment type="caution">
    <text evidence="2">The sequence shown here is derived from an EMBL/GenBank/DDBJ whole genome shotgun (WGS) entry which is preliminary data.</text>
</comment>
<dbReference type="EMBL" id="ML978133">
    <property type="protein sequence ID" value="KAF2094945.1"/>
    <property type="molecule type" value="Genomic_DNA"/>
</dbReference>
<feature type="region of interest" description="Disordered" evidence="1">
    <location>
        <begin position="1"/>
        <end position="21"/>
    </location>
</feature>